<dbReference type="GO" id="GO:0098609">
    <property type="term" value="P:cell-cell adhesion"/>
    <property type="evidence" value="ECO:0007669"/>
    <property type="project" value="TreeGrafter"/>
</dbReference>
<dbReference type="FunFam" id="2.60.40.10:FF:000035">
    <property type="entry name" value="Contactin 1"/>
    <property type="match status" value="1"/>
</dbReference>
<feature type="domain" description="Fibronectin type-III" evidence="8">
    <location>
        <begin position="1003"/>
        <end position="1101"/>
    </location>
</feature>
<dbReference type="Pfam" id="PF07679">
    <property type="entry name" value="I-set"/>
    <property type="match status" value="1"/>
</dbReference>
<keyword evidence="1" id="KW-0677">Repeat</keyword>
<dbReference type="EMBL" id="JAEAOA010001522">
    <property type="protein sequence ID" value="KAK3583432.1"/>
    <property type="molecule type" value="Genomic_DNA"/>
</dbReference>
<dbReference type="PANTHER" id="PTHR44170:SF6">
    <property type="entry name" value="CONTACTIN"/>
    <property type="match status" value="1"/>
</dbReference>
<sequence length="1244" mass="138551">MSFNFILMLIFLLSVDGTLGHLTLYGCPDHWIAFNSNCYKFQTDVAVIREEADVACWSEGATLVSVNSAAEHEFINQWLTKYDAFSGNKWHTSGVYQEGTIMWAGGNIRYDGPVYWNSGSDRVLDVVTHIVYRYSGGEEYGWSLIDRSAVGFYICEIPLADVEKTDFTKRGFDYGLGVVNLKDIQSGPKIISEPKSVIVVGEEVQSVTVECIAAGNPLTKYKWYRPKSNDDEEVTAAIDDRYTISGGRLTIENPNNVNDSNSYWCVVENQFGKVLGQTAQIWFGYLHDFPPVRPDDVVVRQFEGTKLDCNAPAAVPEVRHEWFTHTSTAFVNANHSTQFVSNSGHLYFSQVQFTDQKRYHCLVTLTAPAEHNMAYYQLPSKTSLGTWMYVTGTMVGEYGPIIHTQVFPNPVLRGSSIRMECIAYGSIPLYYSWKRVNPISKKEVPLPVGTVIVSRNRVLAIPNAQLKDEGDYICTCSGTKASAEKVISLVLNTKPYFTFPIPDMHVDPGATIRWRCKAVARPNPTYTWYKNGKLITEISGEIEVRNNYLYIKAVDKTRDEGMYQCGATNKHGTVYSTGQLRVLSFQPNFKKHPLPAQTFAPQGGNITIACFVEGAPEPEVIWEKDGGNLNLVRGDTSQRMGMASNNALILTSIQPSDQGYYTCKATNAIGGSTNGTFVTVVEGISIITPPVNTRVVVNGTAYLYCQAAHNYLYDLIYLWYFNGVEIDFKSSIQYAQSNVYGQNGLHIRSIQFKHEGVYACYAMTSLHTARAEAHLTVVGPPGEPVGVYVVPSSIGPFSATVIWRVGPDHGAPVTNFVIEVETQYYPGKWKVQMSGIPAPSTIPQSGQGLLKSDQRTYPVRDLIPGTSYRFRIRAVNLYGIGEPSLESVIIKTPQTAPIFPPRGVSGGGGKVGVLRVTWDPMDPSEWCGPGIGYNVYFRKKSNTDEKWEKGTIRHNIGLYVHLVGEKNFYLQYEVTVAAFNDLGPGPNSTITIIYSAEGMPITRPNILNVEAVNSTALNVYWEPIQNIRNEMRGKVDGYEITWYREDDPNLQAKSTFVYGNQDHTLIIGLVPKSRYWVAMFVFNSAGTGPISEWRLGETLNYAPQSYPQHVTVYSHGPNSVRVLWREISTTEKEESLQGYLMMYWKVHEDIRTATQVKVGKVPEKVLYGIQINEVYVLRMMGYSPGGVGMKSEAVYFTLGGTVTIDPATSQDIYQGFGHGNNCIVSFLLLTLSSLMALVLCVVEV</sequence>
<dbReference type="Pfam" id="PF13927">
    <property type="entry name" value="Ig_3"/>
    <property type="match status" value="3"/>
</dbReference>
<dbReference type="Gene3D" id="2.60.40.10">
    <property type="entry name" value="Immunoglobulins"/>
    <property type="match status" value="10"/>
</dbReference>
<evidence type="ECO:0000259" key="7">
    <source>
        <dbReference type="PROSITE" id="PS50835"/>
    </source>
</evidence>
<feature type="domain" description="C-type lectin" evidence="6">
    <location>
        <begin position="34"/>
        <end position="156"/>
    </location>
</feature>
<dbReference type="InterPro" id="IPR003599">
    <property type="entry name" value="Ig_sub"/>
</dbReference>
<feature type="domain" description="Ig-like" evidence="7">
    <location>
        <begin position="290"/>
        <end position="374"/>
    </location>
</feature>
<dbReference type="SUPFAM" id="SSF49265">
    <property type="entry name" value="Fibronectin type III"/>
    <property type="match status" value="2"/>
</dbReference>
<dbReference type="AlphaFoldDB" id="A0AAE0S134"/>
<dbReference type="FunFam" id="2.60.40.10:FF:000032">
    <property type="entry name" value="palladin isoform X1"/>
    <property type="match status" value="2"/>
</dbReference>
<name>A0AAE0S134_9BIVA</name>
<keyword evidence="10" id="KW-1185">Reference proteome</keyword>
<keyword evidence="4" id="KW-0472">Membrane</keyword>
<feature type="domain" description="Fibronectin type-III" evidence="8">
    <location>
        <begin position="900"/>
        <end position="998"/>
    </location>
</feature>
<evidence type="ECO:0000256" key="4">
    <source>
        <dbReference type="SAM" id="Phobius"/>
    </source>
</evidence>
<reference evidence="9" key="1">
    <citation type="journal article" date="2021" name="Genome Biol. Evol.">
        <title>A High-Quality Reference Genome for a Parasitic Bivalve with Doubly Uniparental Inheritance (Bivalvia: Unionida).</title>
        <authorList>
            <person name="Smith C.H."/>
        </authorList>
    </citation>
    <scope>NUCLEOTIDE SEQUENCE</scope>
    <source>
        <strain evidence="9">CHS0354</strain>
    </source>
</reference>
<dbReference type="InterPro" id="IPR013098">
    <property type="entry name" value="Ig_I-set"/>
</dbReference>
<dbReference type="InterPro" id="IPR007110">
    <property type="entry name" value="Ig-like_dom"/>
</dbReference>
<dbReference type="PROSITE" id="PS50041">
    <property type="entry name" value="C_TYPE_LECTIN_2"/>
    <property type="match status" value="1"/>
</dbReference>
<feature type="signal peptide" evidence="5">
    <location>
        <begin position="1"/>
        <end position="20"/>
    </location>
</feature>
<dbReference type="CDD" id="cd00063">
    <property type="entry name" value="FN3"/>
    <property type="match status" value="4"/>
</dbReference>
<dbReference type="SMART" id="SM00408">
    <property type="entry name" value="IGc2"/>
    <property type="match status" value="5"/>
</dbReference>
<dbReference type="SUPFAM" id="SSF48726">
    <property type="entry name" value="Immunoglobulin"/>
    <property type="match status" value="6"/>
</dbReference>
<feature type="domain" description="Ig-like" evidence="7">
    <location>
        <begin position="188"/>
        <end position="269"/>
    </location>
</feature>
<keyword evidence="3" id="KW-0393">Immunoglobulin domain</keyword>
<feature type="domain" description="Ig-like" evidence="7">
    <location>
        <begin position="400"/>
        <end position="488"/>
    </location>
</feature>
<accession>A0AAE0S134</accession>
<dbReference type="GO" id="GO:0016020">
    <property type="term" value="C:membrane"/>
    <property type="evidence" value="ECO:0007669"/>
    <property type="project" value="UniProtKB-SubCell"/>
</dbReference>
<dbReference type="InterPro" id="IPR036179">
    <property type="entry name" value="Ig-like_dom_sf"/>
</dbReference>
<dbReference type="FunFam" id="2.60.40.10:FF:000028">
    <property type="entry name" value="Neuronal cell adhesion molecule"/>
    <property type="match status" value="1"/>
</dbReference>
<feature type="domain" description="Fibronectin type-III" evidence="8">
    <location>
        <begin position="1106"/>
        <end position="1201"/>
    </location>
</feature>
<feature type="domain" description="Fibronectin type-III" evidence="8">
    <location>
        <begin position="780"/>
        <end position="895"/>
    </location>
</feature>
<dbReference type="SMART" id="SM00060">
    <property type="entry name" value="FN3"/>
    <property type="match status" value="4"/>
</dbReference>
<dbReference type="FunFam" id="2.60.40.10:FF:000052">
    <property type="entry name" value="Contactin 1"/>
    <property type="match status" value="1"/>
</dbReference>
<feature type="domain" description="Ig-like" evidence="7">
    <location>
        <begin position="495"/>
        <end position="581"/>
    </location>
</feature>
<keyword evidence="5" id="KW-0732">Signal</keyword>
<protein>
    <recommendedName>
        <fullName evidence="11">Contactin</fullName>
    </recommendedName>
</protein>
<dbReference type="InterPro" id="IPR003598">
    <property type="entry name" value="Ig_sub2"/>
</dbReference>
<feature type="domain" description="Ig-like" evidence="7">
    <location>
        <begin position="689"/>
        <end position="776"/>
    </location>
</feature>
<proteinExistence type="predicted"/>
<dbReference type="InterPro" id="IPR016186">
    <property type="entry name" value="C-type_lectin-like/link_sf"/>
</dbReference>
<evidence type="ECO:0000259" key="8">
    <source>
        <dbReference type="PROSITE" id="PS50853"/>
    </source>
</evidence>
<evidence type="ECO:0000313" key="10">
    <source>
        <dbReference type="Proteomes" id="UP001195483"/>
    </source>
</evidence>
<dbReference type="InterPro" id="IPR001304">
    <property type="entry name" value="C-type_lectin-like"/>
</dbReference>
<keyword evidence="2" id="KW-1015">Disulfide bond</keyword>
<feature type="transmembrane region" description="Helical" evidence="4">
    <location>
        <begin position="1223"/>
        <end position="1242"/>
    </location>
</feature>
<evidence type="ECO:0000313" key="9">
    <source>
        <dbReference type="EMBL" id="KAK3583432.1"/>
    </source>
</evidence>
<dbReference type="SUPFAM" id="SSF56436">
    <property type="entry name" value="C-type lectin-like"/>
    <property type="match status" value="1"/>
</dbReference>
<evidence type="ECO:0000256" key="5">
    <source>
        <dbReference type="SAM" id="SignalP"/>
    </source>
</evidence>
<keyword evidence="4" id="KW-0812">Transmembrane</keyword>
<feature type="chain" id="PRO_5042170751" description="Contactin" evidence="5">
    <location>
        <begin position="21"/>
        <end position="1244"/>
    </location>
</feature>
<evidence type="ECO:0008006" key="11">
    <source>
        <dbReference type="Google" id="ProtNLM"/>
    </source>
</evidence>
<dbReference type="InterPro" id="IPR016187">
    <property type="entry name" value="CTDL_fold"/>
</dbReference>
<gene>
    <name evidence="9" type="ORF">CHS0354_025554</name>
</gene>
<dbReference type="PROSITE" id="PS50853">
    <property type="entry name" value="FN3"/>
    <property type="match status" value="4"/>
</dbReference>
<dbReference type="PROSITE" id="PS50835">
    <property type="entry name" value="IG_LIKE"/>
    <property type="match status" value="6"/>
</dbReference>
<comment type="caution">
    <text evidence="9">The sequence shown here is derived from an EMBL/GenBank/DDBJ whole genome shotgun (WGS) entry which is preliminary data.</text>
</comment>
<keyword evidence="4" id="KW-1133">Transmembrane helix</keyword>
<reference evidence="9" key="2">
    <citation type="journal article" date="2021" name="Genome Biol. Evol.">
        <title>Developing a high-quality reference genome for a parasitic bivalve with doubly uniparental inheritance (Bivalvia: Unionida).</title>
        <authorList>
            <person name="Smith C.H."/>
        </authorList>
    </citation>
    <scope>NUCLEOTIDE SEQUENCE</scope>
    <source>
        <strain evidence="9">CHS0354</strain>
        <tissue evidence="9">Mantle</tissue>
    </source>
</reference>
<dbReference type="SMART" id="SM00409">
    <property type="entry name" value="IG"/>
    <property type="match status" value="6"/>
</dbReference>
<dbReference type="SMART" id="SM00034">
    <property type="entry name" value="CLECT"/>
    <property type="match status" value="1"/>
</dbReference>
<dbReference type="InterPro" id="IPR013783">
    <property type="entry name" value="Ig-like_fold"/>
</dbReference>
<organism evidence="9 10">
    <name type="scientific">Potamilus streckersoni</name>
    <dbReference type="NCBI Taxonomy" id="2493646"/>
    <lineage>
        <taxon>Eukaryota</taxon>
        <taxon>Metazoa</taxon>
        <taxon>Spiralia</taxon>
        <taxon>Lophotrochozoa</taxon>
        <taxon>Mollusca</taxon>
        <taxon>Bivalvia</taxon>
        <taxon>Autobranchia</taxon>
        <taxon>Heteroconchia</taxon>
        <taxon>Palaeoheterodonta</taxon>
        <taxon>Unionida</taxon>
        <taxon>Unionoidea</taxon>
        <taxon>Unionidae</taxon>
        <taxon>Ambleminae</taxon>
        <taxon>Lampsilini</taxon>
        <taxon>Potamilus</taxon>
    </lineage>
</organism>
<feature type="domain" description="Ig-like" evidence="7">
    <location>
        <begin position="587"/>
        <end position="679"/>
    </location>
</feature>
<evidence type="ECO:0000259" key="6">
    <source>
        <dbReference type="PROSITE" id="PS50041"/>
    </source>
</evidence>
<evidence type="ECO:0000256" key="3">
    <source>
        <dbReference type="ARBA" id="ARBA00023319"/>
    </source>
</evidence>
<evidence type="ECO:0000256" key="1">
    <source>
        <dbReference type="ARBA" id="ARBA00022737"/>
    </source>
</evidence>
<dbReference type="InterPro" id="IPR036116">
    <property type="entry name" value="FN3_sf"/>
</dbReference>
<dbReference type="InterPro" id="IPR003961">
    <property type="entry name" value="FN3_dom"/>
</dbReference>
<dbReference type="PANTHER" id="PTHR44170">
    <property type="entry name" value="PROTEIN SIDEKICK"/>
    <property type="match status" value="1"/>
</dbReference>
<evidence type="ECO:0000256" key="2">
    <source>
        <dbReference type="ARBA" id="ARBA00023157"/>
    </source>
</evidence>
<dbReference type="Pfam" id="PF00041">
    <property type="entry name" value="fn3"/>
    <property type="match status" value="2"/>
</dbReference>
<dbReference type="Gene3D" id="3.10.100.10">
    <property type="entry name" value="Mannose-Binding Protein A, subunit A"/>
    <property type="match status" value="1"/>
</dbReference>
<dbReference type="Proteomes" id="UP001195483">
    <property type="component" value="Unassembled WGS sequence"/>
</dbReference>
<reference evidence="9" key="3">
    <citation type="submission" date="2023-05" db="EMBL/GenBank/DDBJ databases">
        <authorList>
            <person name="Smith C.H."/>
        </authorList>
    </citation>
    <scope>NUCLEOTIDE SEQUENCE</scope>
    <source>
        <strain evidence="9">CHS0354</strain>
        <tissue evidence="9">Mantle</tissue>
    </source>
</reference>